<keyword evidence="10" id="KW-0539">Nucleus</keyword>
<dbReference type="PANTHER" id="PTHR24404">
    <property type="entry name" value="ZINC FINGER PROTEIN"/>
    <property type="match status" value="1"/>
</dbReference>
<dbReference type="SMART" id="SM00355">
    <property type="entry name" value="ZnF_C2H2"/>
    <property type="match status" value="5"/>
</dbReference>
<accession>A0A1D2MAR9</accession>
<evidence type="ECO:0000256" key="11">
    <source>
        <dbReference type="PROSITE-ProRule" id="PRU00042"/>
    </source>
</evidence>
<gene>
    <name evidence="14" type="ORF">Ocin01_16681</name>
</gene>
<dbReference type="EMBL" id="LJIJ01002242">
    <property type="protein sequence ID" value="ODM90002.1"/>
    <property type="molecule type" value="Genomic_DNA"/>
</dbReference>
<keyword evidence="8" id="KW-0238">DNA-binding</keyword>
<comment type="similarity">
    <text evidence="2">Belongs to the krueppel C2H2-type zinc-finger protein family.</text>
</comment>
<feature type="domain" description="C2H2-type" evidence="13">
    <location>
        <begin position="266"/>
        <end position="294"/>
    </location>
</feature>
<evidence type="ECO:0000256" key="6">
    <source>
        <dbReference type="ARBA" id="ARBA00022833"/>
    </source>
</evidence>
<name>A0A1D2MAR9_ORCCI</name>
<evidence type="ECO:0000259" key="13">
    <source>
        <dbReference type="PROSITE" id="PS50157"/>
    </source>
</evidence>
<dbReference type="GO" id="GO:0006357">
    <property type="term" value="P:regulation of transcription by RNA polymerase II"/>
    <property type="evidence" value="ECO:0007669"/>
    <property type="project" value="TreeGrafter"/>
</dbReference>
<comment type="caution">
    <text evidence="14">The sequence shown here is derived from an EMBL/GenBank/DDBJ whole genome shotgun (WGS) entry which is preliminary data.</text>
</comment>
<dbReference type="InterPro" id="IPR050589">
    <property type="entry name" value="Ikaros_C2H2-ZF"/>
</dbReference>
<dbReference type="Gene3D" id="3.30.160.60">
    <property type="entry name" value="Classic Zinc Finger"/>
    <property type="match status" value="3"/>
</dbReference>
<keyword evidence="9" id="KW-0804">Transcription</keyword>
<keyword evidence="3" id="KW-0479">Metal-binding</keyword>
<evidence type="ECO:0000313" key="15">
    <source>
        <dbReference type="Proteomes" id="UP000094527"/>
    </source>
</evidence>
<dbReference type="GO" id="GO:0003700">
    <property type="term" value="F:DNA-binding transcription factor activity"/>
    <property type="evidence" value="ECO:0007669"/>
    <property type="project" value="TreeGrafter"/>
</dbReference>
<dbReference type="GO" id="GO:0000978">
    <property type="term" value="F:RNA polymerase II cis-regulatory region sequence-specific DNA binding"/>
    <property type="evidence" value="ECO:0007669"/>
    <property type="project" value="TreeGrafter"/>
</dbReference>
<evidence type="ECO:0000256" key="12">
    <source>
        <dbReference type="SAM" id="MobiDB-lite"/>
    </source>
</evidence>
<keyword evidence="4" id="KW-0677">Repeat</keyword>
<evidence type="ECO:0000256" key="10">
    <source>
        <dbReference type="ARBA" id="ARBA00023242"/>
    </source>
</evidence>
<evidence type="ECO:0000256" key="7">
    <source>
        <dbReference type="ARBA" id="ARBA00023015"/>
    </source>
</evidence>
<dbReference type="GO" id="GO:0005634">
    <property type="term" value="C:nucleus"/>
    <property type="evidence" value="ECO:0007669"/>
    <property type="project" value="UniProtKB-SubCell"/>
</dbReference>
<evidence type="ECO:0000256" key="3">
    <source>
        <dbReference type="ARBA" id="ARBA00022723"/>
    </source>
</evidence>
<keyword evidence="7" id="KW-0805">Transcription regulation</keyword>
<keyword evidence="6" id="KW-0862">Zinc</keyword>
<dbReference type="InterPro" id="IPR013087">
    <property type="entry name" value="Znf_C2H2_type"/>
</dbReference>
<evidence type="ECO:0000256" key="5">
    <source>
        <dbReference type="ARBA" id="ARBA00022771"/>
    </source>
</evidence>
<feature type="domain" description="C2H2-type" evidence="13">
    <location>
        <begin position="295"/>
        <end position="322"/>
    </location>
</feature>
<feature type="region of interest" description="Disordered" evidence="12">
    <location>
        <begin position="1"/>
        <end position="49"/>
    </location>
</feature>
<dbReference type="AlphaFoldDB" id="A0A1D2MAR9"/>
<feature type="compositionally biased region" description="Basic and acidic residues" evidence="12">
    <location>
        <begin position="1"/>
        <end position="11"/>
    </location>
</feature>
<dbReference type="Proteomes" id="UP000094527">
    <property type="component" value="Unassembled WGS sequence"/>
</dbReference>
<reference evidence="14 15" key="1">
    <citation type="journal article" date="2016" name="Genome Biol. Evol.">
        <title>Gene Family Evolution Reflects Adaptation to Soil Environmental Stressors in the Genome of the Collembolan Orchesella cincta.</title>
        <authorList>
            <person name="Faddeeva-Vakhrusheva A."/>
            <person name="Derks M.F."/>
            <person name="Anvar S.Y."/>
            <person name="Agamennone V."/>
            <person name="Suring W."/>
            <person name="Smit S."/>
            <person name="van Straalen N.M."/>
            <person name="Roelofs D."/>
        </authorList>
    </citation>
    <scope>NUCLEOTIDE SEQUENCE [LARGE SCALE GENOMIC DNA]</scope>
    <source>
        <tissue evidence="14">Mixed pool</tissue>
    </source>
</reference>
<dbReference type="STRING" id="48709.A0A1D2MAR9"/>
<evidence type="ECO:0000256" key="1">
    <source>
        <dbReference type="ARBA" id="ARBA00004123"/>
    </source>
</evidence>
<keyword evidence="15" id="KW-1185">Reference proteome</keyword>
<proteinExistence type="inferred from homology"/>
<feature type="non-terminal residue" evidence="14">
    <location>
        <position position="1"/>
    </location>
</feature>
<dbReference type="PANTHER" id="PTHR24404:SF114">
    <property type="entry name" value="KLUMPFUSS, ISOFORM B-RELATED"/>
    <property type="match status" value="1"/>
</dbReference>
<dbReference type="PROSITE" id="PS50157">
    <property type="entry name" value="ZINC_FINGER_C2H2_2"/>
    <property type="match status" value="4"/>
</dbReference>
<feature type="domain" description="C2H2-type" evidence="13">
    <location>
        <begin position="323"/>
        <end position="351"/>
    </location>
</feature>
<dbReference type="OrthoDB" id="6077919at2759"/>
<organism evidence="14 15">
    <name type="scientific">Orchesella cincta</name>
    <name type="common">Springtail</name>
    <name type="synonym">Podura cincta</name>
    <dbReference type="NCBI Taxonomy" id="48709"/>
    <lineage>
        <taxon>Eukaryota</taxon>
        <taxon>Metazoa</taxon>
        <taxon>Ecdysozoa</taxon>
        <taxon>Arthropoda</taxon>
        <taxon>Hexapoda</taxon>
        <taxon>Collembola</taxon>
        <taxon>Entomobryomorpha</taxon>
        <taxon>Entomobryoidea</taxon>
        <taxon>Orchesellidae</taxon>
        <taxon>Orchesellinae</taxon>
        <taxon>Orchesella</taxon>
    </lineage>
</organism>
<dbReference type="FunFam" id="3.30.160.60:FF:001370">
    <property type="entry name" value="Zinc finger protein"/>
    <property type="match status" value="1"/>
</dbReference>
<sequence>DDNNDPKERPVLKKRRSTKLNKGAEQTSGDGGDVDLVAPSKPKYKSRKGRHTWLKVRALYPTELSSRNVRKLHSALLPARKAVLEESRSLHLRRRNELRAKRNLAAIPNTTKSTNNPEETASSRSLSWVPHWHKLKEKYPGKSAKEILDLEKEERIKEILANDLPPVKSGIGLKKERSVRYIKQLSGNKFLYRDLEVCKLEDGTFECPVCKPSVSYGHKNSIVAHINKKHIDLSNSHACEHCGKKYYYHYQLQSHLQDRHHIGERYMCHLCGMSFSTRSGRHYHILGVHEKKKPFTCEHCGKAFLMRKDFTIHVRRHTGERPFLCSICADCFIDKQSMKKHVRTKHPEAVEDGDTGG</sequence>
<evidence type="ECO:0000256" key="2">
    <source>
        <dbReference type="ARBA" id="ARBA00006991"/>
    </source>
</evidence>
<dbReference type="GO" id="GO:0008270">
    <property type="term" value="F:zinc ion binding"/>
    <property type="evidence" value="ECO:0007669"/>
    <property type="project" value="UniProtKB-KW"/>
</dbReference>
<dbReference type="SUPFAM" id="SSF57667">
    <property type="entry name" value="beta-beta-alpha zinc fingers"/>
    <property type="match status" value="2"/>
</dbReference>
<protein>
    <submittedName>
        <fullName evidence="14">Putative zinc finger protein</fullName>
    </submittedName>
</protein>
<evidence type="ECO:0000313" key="14">
    <source>
        <dbReference type="EMBL" id="ODM90002.1"/>
    </source>
</evidence>
<keyword evidence="5 11" id="KW-0863">Zinc-finger</keyword>
<evidence type="ECO:0000256" key="8">
    <source>
        <dbReference type="ARBA" id="ARBA00023125"/>
    </source>
</evidence>
<dbReference type="InterPro" id="IPR036236">
    <property type="entry name" value="Znf_C2H2_sf"/>
</dbReference>
<feature type="domain" description="C2H2-type" evidence="13">
    <location>
        <begin position="237"/>
        <end position="266"/>
    </location>
</feature>
<evidence type="ECO:0000256" key="4">
    <source>
        <dbReference type="ARBA" id="ARBA00022737"/>
    </source>
</evidence>
<dbReference type="OMA" id="NSHACEH"/>
<dbReference type="PROSITE" id="PS00028">
    <property type="entry name" value="ZINC_FINGER_C2H2_1"/>
    <property type="match status" value="4"/>
</dbReference>
<comment type="subcellular location">
    <subcellularLocation>
        <location evidence="1">Nucleus</location>
    </subcellularLocation>
</comment>
<evidence type="ECO:0000256" key="9">
    <source>
        <dbReference type="ARBA" id="ARBA00023163"/>
    </source>
</evidence>